<feature type="compositionally biased region" description="Pro residues" evidence="1">
    <location>
        <begin position="85"/>
        <end position="97"/>
    </location>
</feature>
<name>A0A812WQ91_SYMPI</name>
<dbReference type="EMBL" id="CAJNIZ010044482">
    <property type="protein sequence ID" value="CAE7690446.1"/>
    <property type="molecule type" value="Genomic_DNA"/>
</dbReference>
<feature type="region of interest" description="Disordered" evidence="1">
    <location>
        <begin position="127"/>
        <end position="147"/>
    </location>
</feature>
<reference evidence="2" key="1">
    <citation type="submission" date="2021-02" db="EMBL/GenBank/DDBJ databases">
        <authorList>
            <person name="Dougan E. K."/>
            <person name="Rhodes N."/>
            <person name="Thang M."/>
            <person name="Chan C."/>
        </authorList>
    </citation>
    <scope>NUCLEOTIDE SEQUENCE</scope>
</reference>
<comment type="caution">
    <text evidence="2">The sequence shown here is derived from an EMBL/GenBank/DDBJ whole genome shotgun (WGS) entry which is preliminary data.</text>
</comment>
<proteinExistence type="predicted"/>
<dbReference type="OrthoDB" id="445135at2759"/>
<feature type="compositionally biased region" description="Low complexity" evidence="1">
    <location>
        <begin position="75"/>
        <end position="84"/>
    </location>
</feature>
<feature type="region of interest" description="Disordered" evidence="1">
    <location>
        <begin position="1"/>
        <end position="103"/>
    </location>
</feature>
<protein>
    <submittedName>
        <fullName evidence="2">Uncharacterized protein</fullName>
    </submittedName>
</protein>
<keyword evidence="3" id="KW-1185">Reference proteome</keyword>
<dbReference type="Proteomes" id="UP000649617">
    <property type="component" value="Unassembled WGS sequence"/>
</dbReference>
<organism evidence="2 3">
    <name type="scientific">Symbiodinium pilosum</name>
    <name type="common">Dinoflagellate</name>
    <dbReference type="NCBI Taxonomy" id="2952"/>
    <lineage>
        <taxon>Eukaryota</taxon>
        <taxon>Sar</taxon>
        <taxon>Alveolata</taxon>
        <taxon>Dinophyceae</taxon>
        <taxon>Suessiales</taxon>
        <taxon>Symbiodiniaceae</taxon>
        <taxon>Symbiodinium</taxon>
    </lineage>
</organism>
<sequence>MKARTQHEKNQISEKGTRRASKAELEEASERTESTELPSPLAAASQERSYNPTRAHSMPYLKAGDAARKDETSVLNSNRLSPLSPLSPLPLREPPPRCQSNQKCTRPQHLLLDFDCCSSAAGSAPKVGRMHQAAKCRRQVPTRMQGT</sequence>
<evidence type="ECO:0000313" key="2">
    <source>
        <dbReference type="EMBL" id="CAE7690446.1"/>
    </source>
</evidence>
<feature type="non-terminal residue" evidence="2">
    <location>
        <position position="147"/>
    </location>
</feature>
<feature type="compositionally biased region" description="Basic and acidic residues" evidence="1">
    <location>
        <begin position="1"/>
        <end position="34"/>
    </location>
</feature>
<evidence type="ECO:0000256" key="1">
    <source>
        <dbReference type="SAM" id="MobiDB-lite"/>
    </source>
</evidence>
<accession>A0A812WQ91</accession>
<gene>
    <name evidence="2" type="ORF">SPIL2461_LOCUS19331</name>
</gene>
<feature type="compositionally biased region" description="Basic residues" evidence="1">
    <location>
        <begin position="128"/>
        <end position="140"/>
    </location>
</feature>
<evidence type="ECO:0000313" key="3">
    <source>
        <dbReference type="Proteomes" id="UP000649617"/>
    </source>
</evidence>
<dbReference type="AlphaFoldDB" id="A0A812WQ91"/>